<comment type="caution">
    <text evidence="3">The sequence shown here is derived from an EMBL/GenBank/DDBJ whole genome shotgun (WGS) entry which is preliminary data.</text>
</comment>
<dbReference type="InterPro" id="IPR011042">
    <property type="entry name" value="6-blade_b-propeller_TolB-like"/>
</dbReference>
<dbReference type="Pfam" id="PF00326">
    <property type="entry name" value="Peptidase_S9"/>
    <property type="match status" value="1"/>
</dbReference>
<accession>A0A511RHK3</accession>
<dbReference type="SUPFAM" id="SSF53474">
    <property type="entry name" value="alpha/beta-Hydrolases"/>
    <property type="match status" value="1"/>
</dbReference>
<dbReference type="Gene3D" id="2.120.10.30">
    <property type="entry name" value="TolB, C-terminal domain"/>
    <property type="match status" value="1"/>
</dbReference>
<dbReference type="RefSeq" id="WP_147145600.1">
    <property type="nucleotide sequence ID" value="NZ_BJXN01000003.1"/>
</dbReference>
<dbReference type="PANTHER" id="PTHR42776:SF27">
    <property type="entry name" value="DIPEPTIDYL PEPTIDASE FAMILY MEMBER 6"/>
    <property type="match status" value="1"/>
</dbReference>
<gene>
    <name evidence="3" type="ORF">ODE01S_05540</name>
</gene>
<dbReference type="EMBL" id="BJXN01000003">
    <property type="protein sequence ID" value="GEM89120.1"/>
    <property type="molecule type" value="Genomic_DNA"/>
</dbReference>
<dbReference type="Proteomes" id="UP000321827">
    <property type="component" value="Unassembled WGS sequence"/>
</dbReference>
<dbReference type="Gene3D" id="3.40.50.1820">
    <property type="entry name" value="alpha/beta hydrolase"/>
    <property type="match status" value="1"/>
</dbReference>
<dbReference type="GO" id="GO:0004252">
    <property type="term" value="F:serine-type endopeptidase activity"/>
    <property type="evidence" value="ECO:0007669"/>
    <property type="project" value="TreeGrafter"/>
</dbReference>
<dbReference type="PANTHER" id="PTHR42776">
    <property type="entry name" value="SERINE PEPTIDASE S9 FAMILY MEMBER"/>
    <property type="match status" value="1"/>
</dbReference>
<name>A0A511RHK3_9DEIN</name>
<evidence type="ECO:0000313" key="4">
    <source>
        <dbReference type="Proteomes" id="UP000321827"/>
    </source>
</evidence>
<dbReference type="InterPro" id="IPR029058">
    <property type="entry name" value="AB_hydrolase_fold"/>
</dbReference>
<evidence type="ECO:0000313" key="3">
    <source>
        <dbReference type="EMBL" id="GEM89120.1"/>
    </source>
</evidence>
<proteinExistence type="predicted"/>
<evidence type="ECO:0000259" key="2">
    <source>
        <dbReference type="Pfam" id="PF00326"/>
    </source>
</evidence>
<reference evidence="3 4" key="1">
    <citation type="submission" date="2019-07" db="EMBL/GenBank/DDBJ databases">
        <title>Whole genome shotgun sequence of Oceanithermus desulfurans NBRC 100063.</title>
        <authorList>
            <person name="Hosoyama A."/>
            <person name="Uohara A."/>
            <person name="Ohji S."/>
            <person name="Ichikawa N."/>
        </authorList>
    </citation>
    <scope>NUCLEOTIDE SEQUENCE [LARGE SCALE GENOMIC DNA]</scope>
    <source>
        <strain evidence="3 4">NBRC 100063</strain>
    </source>
</reference>
<dbReference type="GO" id="GO:0006508">
    <property type="term" value="P:proteolysis"/>
    <property type="evidence" value="ECO:0007669"/>
    <property type="project" value="InterPro"/>
</dbReference>
<dbReference type="InterPro" id="IPR001375">
    <property type="entry name" value="Peptidase_S9_cat"/>
</dbReference>
<dbReference type="SUPFAM" id="SSF82171">
    <property type="entry name" value="DPP6 N-terminal domain-like"/>
    <property type="match status" value="1"/>
</dbReference>
<dbReference type="AlphaFoldDB" id="A0A511RHK3"/>
<protein>
    <submittedName>
        <fullName evidence="3">Peptidase S9</fullName>
    </submittedName>
</protein>
<evidence type="ECO:0000256" key="1">
    <source>
        <dbReference type="ARBA" id="ARBA00022801"/>
    </source>
</evidence>
<feature type="domain" description="Peptidase S9 prolyl oligopeptidase catalytic" evidence="2">
    <location>
        <begin position="390"/>
        <end position="602"/>
    </location>
</feature>
<organism evidence="3 4">
    <name type="scientific">Oceanithermus desulfurans NBRC 100063</name>
    <dbReference type="NCBI Taxonomy" id="1227550"/>
    <lineage>
        <taxon>Bacteria</taxon>
        <taxon>Thermotogati</taxon>
        <taxon>Deinococcota</taxon>
        <taxon>Deinococci</taxon>
        <taxon>Thermales</taxon>
        <taxon>Thermaceae</taxon>
        <taxon>Oceanithermus</taxon>
    </lineage>
</organism>
<dbReference type="OrthoDB" id="108903at2"/>
<keyword evidence="1" id="KW-0378">Hydrolase</keyword>
<sequence length="603" mass="67015">MSVKKIPLEVLFGDPELGDVQVAPDGRSVAFIAPWEGVKNLWIMDLATGERRRVTSDRGRGVLGHGWLPSGLQVYVQDKDGDENWRLYALDPAGGEPRRLTPGEGVQARPLMVHPDFPDEILVLLNDRDPSLHDVWRIDARSGARERVVENPGFIGFTADEQLQVRVALKATDDGGGELFVREGKAWRSLMKWGLDDSLGTWPLAVRGDTLYLSSSVGRDTAALVALDLSSGEERVLAEDPRYDLPEAEGLLFHPRAERPEAVAVMRDRLGWIVLDPALEPDFERLAELKGDAYVVNRDAANRLWVVRESLDAASPRYWIYDRAARELRRLGDALPALAAYTLAPRRPVRYRARDGLEIEAYLTLPPGREPRGLPAVILPHGGPWHRDVWGFDPWAQWLANRGFAVLQPNFRGSTGYGKALLNAGNKQWGRAMQDDLTDGVRWLVGQGIADPKRVAIMGGSYGGYATLAGLAFTPELYAAGVDLVGPSNLFTLLEIVPPYWKPMIALFHTRMGHPERDAELLRAASPLFSAEKIQAPLLIGQGANDPRVKRAESLQIVQALKEKGKPVEYVEYPDEGHGFVKAENRLDFFRKAEAFLEKHLNP</sequence>